<dbReference type="InterPro" id="IPR000534">
    <property type="entry name" value="Semialdehyde_DH_NAD-bd"/>
</dbReference>
<dbReference type="EMBL" id="JACPUR010000003">
    <property type="protein sequence ID" value="MBI3126409.1"/>
    <property type="molecule type" value="Genomic_DNA"/>
</dbReference>
<dbReference type="InterPro" id="IPR005986">
    <property type="entry name" value="Asp_semialdehyde_DH_beta"/>
</dbReference>
<keyword evidence="12 15" id="KW-0457">Lysine biosynthesis</keyword>
<evidence type="ECO:0000256" key="3">
    <source>
        <dbReference type="ARBA" id="ARBA00005097"/>
    </source>
</evidence>
<evidence type="ECO:0000256" key="12">
    <source>
        <dbReference type="ARBA" id="ARBA00023154"/>
    </source>
</evidence>
<dbReference type="GO" id="GO:0009097">
    <property type="term" value="P:isoleucine biosynthetic process"/>
    <property type="evidence" value="ECO:0007669"/>
    <property type="project" value="UniProtKB-UniRule"/>
</dbReference>
<evidence type="ECO:0000256" key="7">
    <source>
        <dbReference type="ARBA" id="ARBA00022605"/>
    </source>
</evidence>
<evidence type="ECO:0000313" key="19">
    <source>
        <dbReference type="Proteomes" id="UP000782312"/>
    </source>
</evidence>
<evidence type="ECO:0000256" key="14">
    <source>
        <dbReference type="ARBA" id="ARBA00047891"/>
    </source>
</evidence>
<feature type="domain" description="Semialdehyde dehydrogenase NAD-binding" evidence="17">
    <location>
        <begin position="4"/>
        <end position="119"/>
    </location>
</feature>
<dbReference type="GO" id="GO:0046983">
    <property type="term" value="F:protein dimerization activity"/>
    <property type="evidence" value="ECO:0007669"/>
    <property type="project" value="InterPro"/>
</dbReference>
<comment type="subunit">
    <text evidence="5 15">Homodimer.</text>
</comment>
<dbReference type="Pfam" id="PF02774">
    <property type="entry name" value="Semialdhyde_dhC"/>
    <property type="match status" value="1"/>
</dbReference>
<dbReference type="GO" id="GO:0050661">
    <property type="term" value="F:NADP binding"/>
    <property type="evidence" value="ECO:0007669"/>
    <property type="project" value="UniProtKB-UniRule"/>
</dbReference>
<proteinExistence type="inferred from homology"/>
<evidence type="ECO:0000256" key="1">
    <source>
        <dbReference type="ARBA" id="ARBA00005021"/>
    </source>
</evidence>
<keyword evidence="10 15" id="KW-0220">Diaminopimelate biosynthesis</keyword>
<evidence type="ECO:0000256" key="6">
    <source>
        <dbReference type="ARBA" id="ARBA00013120"/>
    </source>
</evidence>
<feature type="binding site" evidence="15">
    <location>
        <position position="314"/>
    </location>
    <ligand>
        <name>NADP(+)</name>
        <dbReference type="ChEBI" id="CHEBI:58349"/>
    </ligand>
</feature>
<dbReference type="GO" id="GO:0071266">
    <property type="term" value="P:'de novo' L-methionine biosynthetic process"/>
    <property type="evidence" value="ECO:0007669"/>
    <property type="project" value="UniProtKB-UniRule"/>
</dbReference>
<dbReference type="AlphaFoldDB" id="A0A932HZ79"/>
<dbReference type="SUPFAM" id="SSF51735">
    <property type="entry name" value="NAD(P)-binding Rossmann-fold domains"/>
    <property type="match status" value="1"/>
</dbReference>
<evidence type="ECO:0000256" key="15">
    <source>
        <dbReference type="HAMAP-Rule" id="MF_02121"/>
    </source>
</evidence>
<evidence type="ECO:0000256" key="8">
    <source>
        <dbReference type="ARBA" id="ARBA00022697"/>
    </source>
</evidence>
<dbReference type="SMART" id="SM00859">
    <property type="entry name" value="Semialdhyde_dh"/>
    <property type="match status" value="1"/>
</dbReference>
<dbReference type="InterPro" id="IPR012080">
    <property type="entry name" value="Asp_semialdehyde_DH"/>
</dbReference>
<feature type="binding site" evidence="15">
    <location>
        <begin position="158"/>
        <end position="159"/>
    </location>
    <ligand>
        <name>NADP(+)</name>
        <dbReference type="ChEBI" id="CHEBI:58349"/>
    </ligand>
</feature>
<dbReference type="NCBIfam" id="NF011456">
    <property type="entry name" value="PRK14874.1"/>
    <property type="match status" value="1"/>
</dbReference>
<dbReference type="GO" id="GO:0004073">
    <property type="term" value="F:aspartate-semialdehyde dehydrogenase activity"/>
    <property type="evidence" value="ECO:0007669"/>
    <property type="project" value="UniProtKB-UniRule"/>
</dbReference>
<dbReference type="SUPFAM" id="SSF55347">
    <property type="entry name" value="Glyceraldehyde-3-phosphate dehydrogenase-like, C-terminal domain"/>
    <property type="match status" value="1"/>
</dbReference>
<feature type="binding site" evidence="15">
    <location>
        <position position="234"/>
    </location>
    <ligand>
        <name>substrate</name>
    </ligand>
</feature>
<organism evidence="18 19">
    <name type="scientific">Tectimicrobiota bacterium</name>
    <dbReference type="NCBI Taxonomy" id="2528274"/>
    <lineage>
        <taxon>Bacteria</taxon>
        <taxon>Pseudomonadati</taxon>
        <taxon>Nitrospinota/Tectimicrobiota group</taxon>
        <taxon>Candidatus Tectimicrobiota</taxon>
    </lineage>
</organism>
<comment type="similarity">
    <text evidence="4 15">Belongs to the aspartate-semialdehyde dehydrogenase family.</text>
</comment>
<evidence type="ECO:0000256" key="13">
    <source>
        <dbReference type="ARBA" id="ARBA00023167"/>
    </source>
</evidence>
<gene>
    <name evidence="15" type="primary">asd</name>
    <name evidence="18" type="ORF">HYZ11_02250</name>
</gene>
<name>A0A932HZ79_UNCTE</name>
<keyword evidence="9 15" id="KW-0521">NADP</keyword>
<comment type="pathway">
    <text evidence="2 15">Amino-acid biosynthesis; L-lysine biosynthesis via DAP pathway; (S)-tetrahydrodipicolinate from L-aspartate: step 2/4.</text>
</comment>
<dbReference type="PIRSF" id="PIRSF000148">
    <property type="entry name" value="ASA_dh"/>
    <property type="match status" value="1"/>
</dbReference>
<evidence type="ECO:0000256" key="5">
    <source>
        <dbReference type="ARBA" id="ARBA00011738"/>
    </source>
</evidence>
<dbReference type="GO" id="GO:0051287">
    <property type="term" value="F:NAD binding"/>
    <property type="evidence" value="ECO:0007669"/>
    <property type="project" value="InterPro"/>
</dbReference>
<feature type="binding site" evidence="15">
    <location>
        <position position="155"/>
    </location>
    <ligand>
        <name>substrate</name>
    </ligand>
</feature>
<dbReference type="PANTHER" id="PTHR46278">
    <property type="entry name" value="DEHYDROGENASE, PUTATIVE-RELATED"/>
    <property type="match status" value="1"/>
</dbReference>
<dbReference type="PANTHER" id="PTHR46278:SF2">
    <property type="entry name" value="ASPARTATE-SEMIALDEHYDE DEHYDROGENASE"/>
    <property type="match status" value="1"/>
</dbReference>
<evidence type="ECO:0000256" key="9">
    <source>
        <dbReference type="ARBA" id="ARBA00022857"/>
    </source>
</evidence>
<keyword evidence="8 15" id="KW-0791">Threonine biosynthesis</keyword>
<dbReference type="Proteomes" id="UP000782312">
    <property type="component" value="Unassembled WGS sequence"/>
</dbReference>
<dbReference type="EC" id="1.2.1.11" evidence="6 15"/>
<comment type="function">
    <text evidence="15">Catalyzes the NADPH-dependent formation of L-aspartate-semialdehyde (L-ASA) by the reductive dephosphorylation of L-aspartyl-4-phosphate.</text>
</comment>
<dbReference type="CDD" id="cd02316">
    <property type="entry name" value="VcASADH2_like_N"/>
    <property type="match status" value="1"/>
</dbReference>
<feature type="active site" description="Acyl-thioester intermediate" evidence="15 16">
    <location>
        <position position="128"/>
    </location>
</feature>
<keyword evidence="13 15" id="KW-0486">Methionine biosynthesis</keyword>
<dbReference type="InterPro" id="IPR012280">
    <property type="entry name" value="Semialdhyde_DH_dimer_dom"/>
</dbReference>
<dbReference type="Gene3D" id="3.40.50.720">
    <property type="entry name" value="NAD(P)-binding Rossmann-like Domain"/>
    <property type="match status" value="1"/>
</dbReference>
<comment type="caution">
    <text evidence="18">The sequence shown here is derived from an EMBL/GenBank/DDBJ whole genome shotgun (WGS) entry which is preliminary data.</text>
</comment>
<dbReference type="CDD" id="cd18131">
    <property type="entry name" value="ASADH_C_bac_euk_like"/>
    <property type="match status" value="1"/>
</dbReference>
<evidence type="ECO:0000256" key="16">
    <source>
        <dbReference type="PIRSR" id="PIRSR000148-1"/>
    </source>
</evidence>
<keyword evidence="11 15" id="KW-0560">Oxidoreductase</keyword>
<comment type="pathway">
    <text evidence="3 15">Amino-acid biosynthesis; L-threonine biosynthesis; L-threonine from L-aspartate: step 2/5.</text>
</comment>
<comment type="caution">
    <text evidence="15">Lacks conserved residue(s) required for the propagation of feature annotation.</text>
</comment>
<evidence type="ECO:0000313" key="18">
    <source>
        <dbReference type="EMBL" id="MBI3126409.1"/>
    </source>
</evidence>
<feature type="active site" description="Proton acceptor" evidence="15 16">
    <location>
        <position position="241"/>
    </location>
</feature>
<evidence type="ECO:0000259" key="17">
    <source>
        <dbReference type="SMART" id="SM00859"/>
    </source>
</evidence>
<dbReference type="GO" id="GO:0009089">
    <property type="term" value="P:lysine biosynthetic process via diaminopimelate"/>
    <property type="evidence" value="ECO:0007669"/>
    <property type="project" value="UniProtKB-UniRule"/>
</dbReference>
<evidence type="ECO:0000256" key="4">
    <source>
        <dbReference type="ARBA" id="ARBA00010584"/>
    </source>
</evidence>
<dbReference type="NCBIfam" id="TIGR01296">
    <property type="entry name" value="asd_B"/>
    <property type="match status" value="1"/>
</dbReference>
<feature type="binding site" evidence="15">
    <location>
        <position position="99"/>
    </location>
    <ligand>
        <name>phosphate</name>
        <dbReference type="ChEBI" id="CHEBI:43474"/>
    </ligand>
</feature>
<dbReference type="Gene3D" id="3.30.360.10">
    <property type="entry name" value="Dihydrodipicolinate Reductase, domain 2"/>
    <property type="match status" value="1"/>
</dbReference>
<dbReference type="GO" id="GO:0019877">
    <property type="term" value="P:diaminopimelate biosynthetic process"/>
    <property type="evidence" value="ECO:0007669"/>
    <property type="project" value="UniProtKB-UniRule"/>
</dbReference>
<dbReference type="HAMAP" id="MF_02121">
    <property type="entry name" value="ASADH"/>
    <property type="match status" value="1"/>
</dbReference>
<dbReference type="GO" id="GO:0009088">
    <property type="term" value="P:threonine biosynthetic process"/>
    <property type="evidence" value="ECO:0007669"/>
    <property type="project" value="UniProtKB-UniRule"/>
</dbReference>
<comment type="pathway">
    <text evidence="1 15">Amino-acid biosynthesis; L-methionine biosynthesis via de novo pathway; L-homoserine from L-aspartate: step 2/3.</text>
</comment>
<reference evidence="18" key="1">
    <citation type="submission" date="2020-07" db="EMBL/GenBank/DDBJ databases">
        <title>Huge and variable diversity of episymbiotic CPR bacteria and DPANN archaea in groundwater ecosystems.</title>
        <authorList>
            <person name="He C.Y."/>
            <person name="Keren R."/>
            <person name="Whittaker M."/>
            <person name="Farag I.F."/>
            <person name="Doudna J."/>
            <person name="Cate J.H.D."/>
            <person name="Banfield J.F."/>
        </authorList>
    </citation>
    <scope>NUCLEOTIDE SEQUENCE</scope>
    <source>
        <strain evidence="18">NC_groundwater_763_Ag_S-0.2um_68_21</strain>
    </source>
</reference>
<feature type="binding site" evidence="15">
    <location>
        <begin position="39"/>
        <end position="40"/>
    </location>
    <ligand>
        <name>NADP(+)</name>
        <dbReference type="ChEBI" id="CHEBI:58349"/>
    </ligand>
</feature>
<dbReference type="Pfam" id="PF01118">
    <property type="entry name" value="Semialdhyde_dh"/>
    <property type="match status" value="1"/>
</dbReference>
<protein>
    <recommendedName>
        <fullName evidence="6 15">Aspartate-semialdehyde dehydrogenase</fullName>
        <shortName evidence="15">ASA dehydrogenase</shortName>
        <shortName evidence="15">ASADH</shortName>
        <ecNumber evidence="6 15">1.2.1.11</ecNumber>
    </recommendedName>
    <alternativeName>
        <fullName evidence="15">Aspartate-beta-semialdehyde dehydrogenase</fullName>
    </alternativeName>
</protein>
<accession>A0A932HZ79</accession>
<keyword evidence="7 15" id="KW-0028">Amino-acid biosynthesis</keyword>
<sequence>MGLRVAVAGATGAVGREMLRILEERAFPAREVVALASARSEGKTLPYKGGDLRVRRLTHDAFEGIDLALFSAGASRSLEFAPSAVKAGAVVVDNSSAFRMDPGTPLVVPEVNPDALRAHKGIIANPNCSTIQMVAALKPLHDAARIKRVVVSTYQAVSGAGQAAVDELERQVEARARGGESRPVKFAHTIAFNCLPQIDVFLEAGDTKEERKMVDETRKIMGLPDLPVSATCVRVPVFNAHSESVNVEFEQPITPEKARELLSRAPGVEVVDETGKSAYPMPIHASGEDPVYVGRIRRDPSAPNALNLWIVADNLRKGAALNAVQIGELLLAKGLLRVKAA</sequence>
<dbReference type="InterPro" id="IPR036291">
    <property type="entry name" value="NAD(P)-bd_dom_sf"/>
</dbReference>
<feature type="binding site" evidence="15">
    <location>
        <begin position="11"/>
        <end position="14"/>
    </location>
    <ligand>
        <name>NADP(+)</name>
        <dbReference type="ChEBI" id="CHEBI:58349"/>
    </ligand>
</feature>
<evidence type="ECO:0000256" key="10">
    <source>
        <dbReference type="ARBA" id="ARBA00022915"/>
    </source>
</evidence>
<evidence type="ECO:0000256" key="2">
    <source>
        <dbReference type="ARBA" id="ARBA00005076"/>
    </source>
</evidence>
<evidence type="ECO:0000256" key="11">
    <source>
        <dbReference type="ARBA" id="ARBA00023002"/>
    </source>
</evidence>
<comment type="catalytic activity">
    <reaction evidence="14 15">
        <text>L-aspartate 4-semialdehyde + phosphate + NADP(+) = 4-phospho-L-aspartate + NADPH + H(+)</text>
        <dbReference type="Rhea" id="RHEA:24284"/>
        <dbReference type="ChEBI" id="CHEBI:15378"/>
        <dbReference type="ChEBI" id="CHEBI:43474"/>
        <dbReference type="ChEBI" id="CHEBI:57535"/>
        <dbReference type="ChEBI" id="CHEBI:57783"/>
        <dbReference type="ChEBI" id="CHEBI:58349"/>
        <dbReference type="ChEBI" id="CHEBI:537519"/>
        <dbReference type="EC" id="1.2.1.11"/>
    </reaction>
</comment>